<dbReference type="Proteomes" id="UP001595952">
    <property type="component" value="Unassembled WGS sequence"/>
</dbReference>
<dbReference type="Gene3D" id="1.25.40.10">
    <property type="entry name" value="Tetratricopeptide repeat domain"/>
    <property type="match status" value="2"/>
</dbReference>
<dbReference type="RefSeq" id="WP_380059861.1">
    <property type="nucleotide sequence ID" value="NZ_JBHSEI010000001.1"/>
</dbReference>
<dbReference type="InterPro" id="IPR011990">
    <property type="entry name" value="TPR-like_helical_dom_sf"/>
</dbReference>
<keyword evidence="1" id="KW-0732">Signal</keyword>
<accession>A0ABV9I5Q9</accession>
<dbReference type="SUPFAM" id="SSF48452">
    <property type="entry name" value="TPR-like"/>
    <property type="match status" value="1"/>
</dbReference>
<protein>
    <submittedName>
        <fullName evidence="2">Tetratricopeptide repeat protein</fullName>
    </submittedName>
</protein>
<dbReference type="Pfam" id="PF13431">
    <property type="entry name" value="TPR_17"/>
    <property type="match status" value="1"/>
</dbReference>
<dbReference type="EMBL" id="JBHSEI010000001">
    <property type="protein sequence ID" value="MFC4636814.1"/>
    <property type="molecule type" value="Genomic_DNA"/>
</dbReference>
<gene>
    <name evidence="2" type="ORF">ACFO0D_00535</name>
</gene>
<reference evidence="3" key="1">
    <citation type="journal article" date="2019" name="Int. J. Syst. Evol. Microbiol.">
        <title>The Global Catalogue of Microorganisms (GCM) 10K type strain sequencing project: providing services to taxonomists for standard genome sequencing and annotation.</title>
        <authorList>
            <consortium name="The Broad Institute Genomics Platform"/>
            <consortium name="The Broad Institute Genome Sequencing Center for Infectious Disease"/>
            <person name="Wu L."/>
            <person name="Ma J."/>
        </authorList>
    </citation>
    <scope>NUCLEOTIDE SEQUENCE [LARGE SCALE GENOMIC DNA]</scope>
    <source>
        <strain evidence="3">CCUG 55995</strain>
    </source>
</reference>
<comment type="caution">
    <text evidence="2">The sequence shown here is derived from an EMBL/GenBank/DDBJ whole genome shotgun (WGS) entry which is preliminary data.</text>
</comment>
<feature type="signal peptide" evidence="1">
    <location>
        <begin position="1"/>
        <end position="19"/>
    </location>
</feature>
<evidence type="ECO:0000313" key="3">
    <source>
        <dbReference type="Proteomes" id="UP001595952"/>
    </source>
</evidence>
<evidence type="ECO:0000256" key="1">
    <source>
        <dbReference type="SAM" id="SignalP"/>
    </source>
</evidence>
<name>A0ABV9I5Q9_9DEIO</name>
<organism evidence="2 3">
    <name type="scientific">Deinococcus hohokamensis</name>
    <dbReference type="NCBI Taxonomy" id="309883"/>
    <lineage>
        <taxon>Bacteria</taxon>
        <taxon>Thermotogati</taxon>
        <taxon>Deinococcota</taxon>
        <taxon>Deinococci</taxon>
        <taxon>Deinococcales</taxon>
        <taxon>Deinococcaceae</taxon>
        <taxon>Deinococcus</taxon>
    </lineage>
</organism>
<sequence length="235" mass="25187">MRTAIVLTLSLAALSTVGAQTLKDAQSLFNQGKWQEAATAAAALNTSDGFALAAEATTAGAGLSADSQKKALFLKAQEYADKAIEKDRNNAEAYFEKARAQGRLAQYSGILQSLGLAGDMKKNLEKALSLNPRLAGAYVALGLWNANLVSKGFVATQATGANKNNVVPNFKKAIELEPNNPTHRVEYVNAMLLLNARDNRNFAIGQLQAAINMGGDTFWQKRDVETARAMLAKLR</sequence>
<keyword evidence="3" id="KW-1185">Reference proteome</keyword>
<feature type="chain" id="PRO_5046438651" evidence="1">
    <location>
        <begin position="20"/>
        <end position="235"/>
    </location>
</feature>
<evidence type="ECO:0000313" key="2">
    <source>
        <dbReference type="EMBL" id="MFC4636814.1"/>
    </source>
</evidence>
<proteinExistence type="predicted"/>